<keyword evidence="2" id="KW-1185">Reference proteome</keyword>
<protein>
    <submittedName>
        <fullName evidence="1">Uncharacterized protein</fullName>
    </submittedName>
</protein>
<dbReference type="EMBL" id="JAGTXO010000003">
    <property type="protein sequence ID" value="KAG8468874.1"/>
    <property type="molecule type" value="Genomic_DNA"/>
</dbReference>
<organism evidence="1 2">
    <name type="scientific">Diacronema lutheri</name>
    <name type="common">Unicellular marine alga</name>
    <name type="synonym">Monochrysis lutheri</name>
    <dbReference type="NCBI Taxonomy" id="2081491"/>
    <lineage>
        <taxon>Eukaryota</taxon>
        <taxon>Haptista</taxon>
        <taxon>Haptophyta</taxon>
        <taxon>Pavlovophyceae</taxon>
        <taxon>Pavlovales</taxon>
        <taxon>Pavlovaceae</taxon>
        <taxon>Diacronema</taxon>
    </lineage>
</organism>
<comment type="caution">
    <text evidence="1">The sequence shown here is derived from an EMBL/GenBank/DDBJ whole genome shotgun (WGS) entry which is preliminary data.</text>
</comment>
<evidence type="ECO:0000313" key="1">
    <source>
        <dbReference type="EMBL" id="KAG8468874.1"/>
    </source>
</evidence>
<proteinExistence type="predicted"/>
<reference evidence="1" key="1">
    <citation type="submission" date="2021-05" db="EMBL/GenBank/DDBJ databases">
        <title>The genome of the haptophyte Pavlova lutheri (Diacronema luteri, Pavlovales) - a model for lipid biosynthesis in eukaryotic algae.</title>
        <authorList>
            <person name="Hulatt C.J."/>
            <person name="Posewitz M.C."/>
        </authorList>
    </citation>
    <scope>NUCLEOTIDE SEQUENCE</scope>
    <source>
        <strain evidence="1">NIVA-4/92</strain>
    </source>
</reference>
<accession>A0A8J5XZR1</accession>
<name>A0A8J5XZR1_DIALT</name>
<dbReference type="AlphaFoldDB" id="A0A8J5XZR1"/>
<sequence length="82" mass="8483">MAVPTPPRIAVMDSAGEVGEEVRGEKLQAPPKAPVGKLAMPTSGLLAVNSADLDVVLAETYREGVKNPGWDDHAAASTSSKK</sequence>
<gene>
    <name evidence="1" type="ORF">KFE25_007392</name>
</gene>
<dbReference type="Proteomes" id="UP000751190">
    <property type="component" value="Unassembled WGS sequence"/>
</dbReference>
<evidence type="ECO:0000313" key="2">
    <source>
        <dbReference type="Proteomes" id="UP000751190"/>
    </source>
</evidence>